<dbReference type="PIRSF" id="PIRSF006806">
    <property type="entry name" value="FTHF_cligase"/>
    <property type="match status" value="1"/>
</dbReference>
<accession>A0A9D1SIW5</accession>
<keyword evidence="2 4" id="KW-0547">Nucleotide-binding</keyword>
<comment type="catalytic activity">
    <reaction evidence="5">
        <text>(6S)-5-formyl-5,6,7,8-tetrahydrofolate + ATP = (6R)-5,10-methenyltetrahydrofolate + ADP + phosphate</text>
        <dbReference type="Rhea" id="RHEA:10488"/>
        <dbReference type="ChEBI" id="CHEBI:30616"/>
        <dbReference type="ChEBI" id="CHEBI:43474"/>
        <dbReference type="ChEBI" id="CHEBI:57455"/>
        <dbReference type="ChEBI" id="CHEBI:57457"/>
        <dbReference type="ChEBI" id="CHEBI:456216"/>
        <dbReference type="EC" id="6.3.3.2"/>
    </reaction>
</comment>
<protein>
    <recommendedName>
        <fullName evidence="5">5-formyltetrahydrofolate cyclo-ligase</fullName>
        <ecNumber evidence="5">6.3.3.2</ecNumber>
    </recommendedName>
</protein>
<comment type="cofactor">
    <cofactor evidence="5">
        <name>Mg(2+)</name>
        <dbReference type="ChEBI" id="CHEBI:18420"/>
    </cofactor>
</comment>
<feature type="binding site" evidence="4">
    <location>
        <begin position="2"/>
        <end position="6"/>
    </location>
    <ligand>
        <name>ATP</name>
        <dbReference type="ChEBI" id="CHEBI:30616"/>
    </ligand>
</feature>
<comment type="caution">
    <text evidence="6">The sequence shown here is derived from an EMBL/GenBank/DDBJ whole genome shotgun (WGS) entry which is preliminary data.</text>
</comment>
<dbReference type="Gene3D" id="3.40.50.10420">
    <property type="entry name" value="NagB/RpiA/CoA transferase-like"/>
    <property type="match status" value="1"/>
</dbReference>
<organism evidence="6 7">
    <name type="scientific">Candidatus Coproplasma excrementigallinarum</name>
    <dbReference type="NCBI Taxonomy" id="2840747"/>
    <lineage>
        <taxon>Bacteria</taxon>
        <taxon>Bacillati</taxon>
        <taxon>Bacillota</taxon>
        <taxon>Clostridia</taxon>
        <taxon>Eubacteriales</taxon>
        <taxon>Candidatus Coproplasma</taxon>
    </lineage>
</organism>
<dbReference type="InterPro" id="IPR024185">
    <property type="entry name" value="FTHF_cligase-like_sf"/>
</dbReference>
<dbReference type="GO" id="GO:0046872">
    <property type="term" value="F:metal ion binding"/>
    <property type="evidence" value="ECO:0007669"/>
    <property type="project" value="UniProtKB-KW"/>
</dbReference>
<reference evidence="6" key="2">
    <citation type="journal article" date="2021" name="PeerJ">
        <title>Extensive microbial diversity within the chicken gut microbiome revealed by metagenomics and culture.</title>
        <authorList>
            <person name="Gilroy R."/>
            <person name="Ravi A."/>
            <person name="Getino M."/>
            <person name="Pursley I."/>
            <person name="Horton D.L."/>
            <person name="Alikhan N.F."/>
            <person name="Baker D."/>
            <person name="Gharbi K."/>
            <person name="Hall N."/>
            <person name="Watson M."/>
            <person name="Adriaenssens E.M."/>
            <person name="Foster-Nyarko E."/>
            <person name="Jarju S."/>
            <person name="Secka A."/>
            <person name="Antonio M."/>
            <person name="Oren A."/>
            <person name="Chaudhuri R.R."/>
            <person name="La Ragione R."/>
            <person name="Hildebrand F."/>
            <person name="Pallen M.J."/>
        </authorList>
    </citation>
    <scope>NUCLEOTIDE SEQUENCE</scope>
    <source>
        <strain evidence="6">CHK195-12923</strain>
    </source>
</reference>
<dbReference type="InterPro" id="IPR037171">
    <property type="entry name" value="NagB/RpiA_transferase-like"/>
</dbReference>
<keyword evidence="5" id="KW-0460">Magnesium</keyword>
<dbReference type="GO" id="GO:0035999">
    <property type="term" value="P:tetrahydrofolate interconversion"/>
    <property type="evidence" value="ECO:0007669"/>
    <property type="project" value="TreeGrafter"/>
</dbReference>
<keyword evidence="3 4" id="KW-0067">ATP-binding</keyword>
<gene>
    <name evidence="6" type="ORF">IAB69_03145</name>
</gene>
<evidence type="ECO:0000256" key="2">
    <source>
        <dbReference type="ARBA" id="ARBA00022741"/>
    </source>
</evidence>
<evidence type="ECO:0000256" key="4">
    <source>
        <dbReference type="PIRSR" id="PIRSR006806-1"/>
    </source>
</evidence>
<dbReference type="SUPFAM" id="SSF100950">
    <property type="entry name" value="NagB/RpiA/CoA transferase-like"/>
    <property type="match status" value="1"/>
</dbReference>
<evidence type="ECO:0000313" key="7">
    <source>
        <dbReference type="Proteomes" id="UP000824110"/>
    </source>
</evidence>
<reference evidence="6" key="1">
    <citation type="submission" date="2020-10" db="EMBL/GenBank/DDBJ databases">
        <authorList>
            <person name="Gilroy R."/>
        </authorList>
    </citation>
    <scope>NUCLEOTIDE SEQUENCE</scope>
    <source>
        <strain evidence="6">CHK195-12923</strain>
    </source>
</reference>
<evidence type="ECO:0000256" key="5">
    <source>
        <dbReference type="RuleBase" id="RU361279"/>
    </source>
</evidence>
<dbReference type="PANTHER" id="PTHR23407">
    <property type="entry name" value="ATPASE INHIBITOR/5-FORMYLTETRAHYDROFOLATE CYCLO-LIGASE"/>
    <property type="match status" value="1"/>
</dbReference>
<feature type="binding site" evidence="4">
    <location>
        <position position="51"/>
    </location>
    <ligand>
        <name>substrate</name>
    </ligand>
</feature>
<dbReference type="NCBIfam" id="TIGR02727">
    <property type="entry name" value="MTHFS_bact"/>
    <property type="match status" value="1"/>
</dbReference>
<sequence length="174" mass="19928">MKKELRTKFRQARRLFEGSMRNECNGLMASAFLSEYGKYGSFFIYNSFGDEADTHKITAQLLDMGKSVYLPRVEGKNIVAVPYGAFKKGAYGIEEPTGEPYFGRIEVAVVPLLAINSRGYRLGYGGGYYDRFLKQTDILKVGLGYFFQLTDEFTEDEWDEPLDSFVCERGIYRF</sequence>
<dbReference type="PANTHER" id="PTHR23407:SF1">
    <property type="entry name" value="5-FORMYLTETRAHYDROFOLATE CYCLO-LIGASE"/>
    <property type="match status" value="1"/>
</dbReference>
<name>A0A9D1SIW5_9FIRM</name>
<proteinExistence type="inferred from homology"/>
<dbReference type="EC" id="6.3.3.2" evidence="5"/>
<evidence type="ECO:0000313" key="6">
    <source>
        <dbReference type="EMBL" id="HIU61625.1"/>
    </source>
</evidence>
<dbReference type="InterPro" id="IPR002698">
    <property type="entry name" value="FTHF_cligase"/>
</dbReference>
<dbReference type="GO" id="GO:0009396">
    <property type="term" value="P:folic acid-containing compound biosynthetic process"/>
    <property type="evidence" value="ECO:0007669"/>
    <property type="project" value="TreeGrafter"/>
</dbReference>
<evidence type="ECO:0000256" key="3">
    <source>
        <dbReference type="ARBA" id="ARBA00022840"/>
    </source>
</evidence>
<feature type="binding site" evidence="4">
    <location>
        <begin position="121"/>
        <end position="129"/>
    </location>
    <ligand>
        <name>ATP</name>
        <dbReference type="ChEBI" id="CHEBI:30616"/>
    </ligand>
</feature>
<dbReference type="Proteomes" id="UP000824110">
    <property type="component" value="Unassembled WGS sequence"/>
</dbReference>
<dbReference type="AlphaFoldDB" id="A0A9D1SIW5"/>
<dbReference type="EMBL" id="DVNE01000029">
    <property type="protein sequence ID" value="HIU61625.1"/>
    <property type="molecule type" value="Genomic_DNA"/>
</dbReference>
<dbReference type="Pfam" id="PF01812">
    <property type="entry name" value="5-FTHF_cyc-lig"/>
    <property type="match status" value="1"/>
</dbReference>
<keyword evidence="6" id="KW-0436">Ligase</keyword>
<evidence type="ECO:0000256" key="1">
    <source>
        <dbReference type="ARBA" id="ARBA00010638"/>
    </source>
</evidence>
<dbReference type="GO" id="GO:0005524">
    <property type="term" value="F:ATP binding"/>
    <property type="evidence" value="ECO:0007669"/>
    <property type="project" value="UniProtKB-KW"/>
</dbReference>
<comment type="similarity">
    <text evidence="1 5">Belongs to the 5-formyltetrahydrofolate cyclo-ligase family.</text>
</comment>
<keyword evidence="5" id="KW-0479">Metal-binding</keyword>
<dbReference type="GO" id="GO:0030272">
    <property type="term" value="F:5-formyltetrahydrofolate cyclo-ligase activity"/>
    <property type="evidence" value="ECO:0007669"/>
    <property type="project" value="UniProtKB-EC"/>
</dbReference>